<comment type="subcellular location">
    <subcellularLocation>
        <location evidence="1">Cell membrane</location>
        <topology evidence="1">Multi-pass membrane protein</topology>
    </subcellularLocation>
    <subcellularLocation>
        <location evidence="7">Membrane</location>
        <topology evidence="7">Multi-pass membrane protein</topology>
    </subcellularLocation>
</comment>
<feature type="transmembrane region" description="Helical" evidence="8">
    <location>
        <begin position="85"/>
        <end position="111"/>
    </location>
</feature>
<dbReference type="RefSeq" id="WP_137733013.1">
    <property type="nucleotide sequence ID" value="NZ_BJCL01000005.1"/>
</dbReference>
<feature type="transmembrane region" description="Helical" evidence="8">
    <location>
        <begin position="257"/>
        <end position="279"/>
    </location>
</feature>
<dbReference type="InterPro" id="IPR003918">
    <property type="entry name" value="NADH_UbQ_OxRdtase"/>
</dbReference>
<dbReference type="PANTHER" id="PTHR42703:SF1">
    <property type="entry name" value="NA(+)_H(+) ANTIPORTER SUBUNIT D1"/>
    <property type="match status" value="1"/>
</dbReference>
<gene>
    <name evidence="10" type="ORF">AQPW35_23530</name>
</gene>
<dbReference type="GO" id="GO:0005886">
    <property type="term" value="C:plasma membrane"/>
    <property type="evidence" value="ECO:0007669"/>
    <property type="project" value="UniProtKB-SubCell"/>
</dbReference>
<comment type="caution">
    <text evidence="10">The sequence shown here is derived from an EMBL/GenBank/DDBJ whole genome shotgun (WGS) entry which is preliminary data.</text>
</comment>
<dbReference type="NCBIfam" id="NF009309">
    <property type="entry name" value="PRK12666.1"/>
    <property type="match status" value="1"/>
</dbReference>
<feature type="transmembrane region" description="Helical" evidence="8">
    <location>
        <begin position="48"/>
        <end position="65"/>
    </location>
</feature>
<evidence type="ECO:0000256" key="3">
    <source>
        <dbReference type="ARBA" id="ARBA00022475"/>
    </source>
</evidence>
<evidence type="ECO:0000256" key="8">
    <source>
        <dbReference type="SAM" id="Phobius"/>
    </source>
</evidence>
<dbReference type="InterPro" id="IPR050586">
    <property type="entry name" value="CPA3_Na-H_Antiporter_D"/>
</dbReference>
<dbReference type="PANTHER" id="PTHR42703">
    <property type="entry name" value="NADH DEHYDROGENASE"/>
    <property type="match status" value="1"/>
</dbReference>
<keyword evidence="6 8" id="KW-0472">Membrane</keyword>
<feature type="transmembrane region" description="Helical" evidence="8">
    <location>
        <begin position="6"/>
        <end position="27"/>
    </location>
</feature>
<feature type="transmembrane region" description="Helical" evidence="8">
    <location>
        <begin position="393"/>
        <end position="412"/>
    </location>
</feature>
<dbReference type="InterPro" id="IPR001750">
    <property type="entry name" value="ND/Mrp_TM"/>
</dbReference>
<dbReference type="PRINTS" id="PR01437">
    <property type="entry name" value="NUOXDRDTASE4"/>
</dbReference>
<accession>A0A480AT50</accession>
<evidence type="ECO:0000256" key="7">
    <source>
        <dbReference type="RuleBase" id="RU000320"/>
    </source>
</evidence>
<dbReference type="GO" id="GO:0042773">
    <property type="term" value="P:ATP synthesis coupled electron transport"/>
    <property type="evidence" value="ECO:0007669"/>
    <property type="project" value="InterPro"/>
</dbReference>
<evidence type="ECO:0000313" key="11">
    <source>
        <dbReference type="Proteomes" id="UP000301751"/>
    </source>
</evidence>
<feature type="transmembrane region" description="Helical" evidence="8">
    <location>
        <begin position="299"/>
        <end position="317"/>
    </location>
</feature>
<evidence type="ECO:0000256" key="5">
    <source>
        <dbReference type="ARBA" id="ARBA00022989"/>
    </source>
</evidence>
<feature type="transmembrane region" description="Helical" evidence="8">
    <location>
        <begin position="352"/>
        <end position="373"/>
    </location>
</feature>
<dbReference type="Proteomes" id="UP000301751">
    <property type="component" value="Unassembled WGS sequence"/>
</dbReference>
<feature type="transmembrane region" description="Helical" evidence="8">
    <location>
        <begin position="219"/>
        <end position="245"/>
    </location>
</feature>
<evidence type="ECO:0000259" key="9">
    <source>
        <dbReference type="Pfam" id="PF00361"/>
    </source>
</evidence>
<evidence type="ECO:0000256" key="1">
    <source>
        <dbReference type="ARBA" id="ARBA00004651"/>
    </source>
</evidence>
<keyword evidence="5 8" id="KW-1133">Transmembrane helix</keyword>
<evidence type="ECO:0000256" key="4">
    <source>
        <dbReference type="ARBA" id="ARBA00022692"/>
    </source>
</evidence>
<keyword evidence="4 7" id="KW-0812">Transmembrane</keyword>
<dbReference type="GO" id="GO:0008137">
    <property type="term" value="F:NADH dehydrogenase (ubiquinone) activity"/>
    <property type="evidence" value="ECO:0007669"/>
    <property type="project" value="InterPro"/>
</dbReference>
<dbReference type="OrthoDB" id="9768329at2"/>
<evidence type="ECO:0000313" key="10">
    <source>
        <dbReference type="EMBL" id="GCL63272.1"/>
    </source>
</evidence>
<organism evidence="10 11">
    <name type="scientific">Pseudaquabacterium pictum</name>
    <dbReference type="NCBI Taxonomy" id="2315236"/>
    <lineage>
        <taxon>Bacteria</taxon>
        <taxon>Pseudomonadati</taxon>
        <taxon>Pseudomonadota</taxon>
        <taxon>Betaproteobacteria</taxon>
        <taxon>Burkholderiales</taxon>
        <taxon>Sphaerotilaceae</taxon>
        <taxon>Pseudaquabacterium</taxon>
    </lineage>
</organism>
<feature type="transmembrane region" description="Helical" evidence="8">
    <location>
        <begin position="324"/>
        <end position="346"/>
    </location>
</feature>
<name>A0A480AT50_9BURK</name>
<evidence type="ECO:0000256" key="6">
    <source>
        <dbReference type="ARBA" id="ARBA00023136"/>
    </source>
</evidence>
<keyword evidence="11" id="KW-1185">Reference proteome</keyword>
<protein>
    <submittedName>
        <fullName evidence="10">Monovalent cation/H+ antiporter subunit D</fullName>
    </submittedName>
</protein>
<feature type="transmembrane region" description="Helical" evidence="8">
    <location>
        <begin position="177"/>
        <end position="199"/>
    </location>
</feature>
<dbReference type="EMBL" id="BJCL01000005">
    <property type="protein sequence ID" value="GCL63272.1"/>
    <property type="molecule type" value="Genomic_DNA"/>
</dbReference>
<sequence length="549" mass="56178">MTGLAQHLPVLPVLLPAATAMLLLLLGDGGGGSGVGGHGHRRLLWARRLALLSTALGLGLAVLLLRQADTGALAVYRLGDWPAPFGIVLVVDRLSALMLVLTSVVALPVLVYASGGWDQHGRYFHALFQFQLMGLNGAFVTGDLFNLFVFFEVLLIASYVLMLHGGGAERLRTGLHYVVLNLCASALFLIGVAMVYALTGTLNFADLALRVPQVLGPDAAILKAAALLLLVVFGFKAALAPLSLWLPATYAAASPPVAALFAIMTKVGVYAILRVHGVVFGDFTPAGPGDSAALVAQPVLLPLALAGSVVAVLGALASHTLPRLVAWLTVASVGTILAALGLHGVAAWSAGLFYLLNSTLVVAGLFLLAELVAAQRGEAGGRLEPASAVAQPVLLGGLLLLAAASAAGLPPLPGFIGKVMLLQAAWGQGAAVALWVVVLGVGFLTLLGLARAGSVLFWHVRPDLPATTAGGSPRMVGATVALVAASVLLSLAAAPVTRYTDATARQLTDRAAYARAVLPELGGERAVTVRPYTGERPSAAIPPAAGASR</sequence>
<feature type="transmembrane region" description="Helical" evidence="8">
    <location>
        <begin position="432"/>
        <end position="454"/>
    </location>
</feature>
<dbReference type="AlphaFoldDB" id="A0A480AT50"/>
<reference evidence="11" key="1">
    <citation type="submission" date="2019-03" db="EMBL/GenBank/DDBJ databases">
        <title>Aquabacterium pictum sp.nov., the first bacteriochlorophyll a-containing freshwater bacterium in the genus Aquabacterium of the class Betaproteobacteria.</title>
        <authorList>
            <person name="Hirose S."/>
            <person name="Tank M."/>
            <person name="Hara E."/>
            <person name="Tamaki H."/>
            <person name="Takaichi S."/>
            <person name="Haruta S."/>
            <person name="Hanada S."/>
        </authorList>
    </citation>
    <scope>NUCLEOTIDE SEQUENCE [LARGE SCALE GENOMIC DNA]</scope>
    <source>
        <strain evidence="11">W35</strain>
    </source>
</reference>
<feature type="transmembrane region" description="Helical" evidence="8">
    <location>
        <begin position="475"/>
        <end position="496"/>
    </location>
</feature>
<dbReference type="Pfam" id="PF00361">
    <property type="entry name" value="Proton_antipo_M"/>
    <property type="match status" value="1"/>
</dbReference>
<evidence type="ECO:0000256" key="2">
    <source>
        <dbReference type="ARBA" id="ARBA00005346"/>
    </source>
</evidence>
<feature type="transmembrane region" description="Helical" evidence="8">
    <location>
        <begin position="147"/>
        <end position="165"/>
    </location>
</feature>
<comment type="similarity">
    <text evidence="2">Belongs to the CPA3 antiporters (TC 2.A.63) subunit D family.</text>
</comment>
<proteinExistence type="inferred from homology"/>
<feature type="domain" description="NADH:quinone oxidoreductase/Mrp antiporter transmembrane" evidence="9">
    <location>
        <begin position="142"/>
        <end position="440"/>
    </location>
</feature>
<keyword evidence="3" id="KW-1003">Cell membrane</keyword>